<evidence type="ECO:0000313" key="3">
    <source>
        <dbReference type="EMBL" id="QPQ54191.1"/>
    </source>
</evidence>
<evidence type="ECO:0000313" key="4">
    <source>
        <dbReference type="Proteomes" id="UP000594873"/>
    </source>
</evidence>
<dbReference type="Pfam" id="PF05016">
    <property type="entry name" value="ParE_toxin"/>
    <property type="match status" value="1"/>
</dbReference>
<dbReference type="Proteomes" id="UP000594873">
    <property type="component" value="Chromosome"/>
</dbReference>
<organism evidence="3 4">
    <name type="scientific">Allosphingosinicella flava</name>
    <dbReference type="NCBI Taxonomy" id="2771430"/>
    <lineage>
        <taxon>Bacteria</taxon>
        <taxon>Pseudomonadati</taxon>
        <taxon>Pseudomonadota</taxon>
        <taxon>Alphaproteobacteria</taxon>
        <taxon>Sphingomonadales</taxon>
        <taxon>Sphingomonadaceae</taxon>
        <taxon>Allosphingosinicella</taxon>
    </lineage>
</organism>
<dbReference type="EMBL" id="CP065592">
    <property type="protein sequence ID" value="QPQ54191.1"/>
    <property type="molecule type" value="Genomic_DNA"/>
</dbReference>
<name>A0A7T2LL70_9SPHN</name>
<comment type="similarity">
    <text evidence="1">Belongs to the RelE toxin family.</text>
</comment>
<dbReference type="KEGG" id="sflv:IC614_07395"/>
<sequence>MRRIQWSAASERDLEAIDDYWSAYSEDQADAILDRIREAGDFLAGLPFAGSLIDVGPARKWRVKSSRYVLIYRLDEQSIQILRVRHDQENWADPE</sequence>
<protein>
    <submittedName>
        <fullName evidence="3">Type II toxin-antitoxin system RelE/ParE family toxin</fullName>
    </submittedName>
</protein>
<reference evidence="3 4" key="1">
    <citation type="submission" date="2020-11" db="EMBL/GenBank/DDBJ databases">
        <title>Genome seq and assembly of Sphingosinicella sp.</title>
        <authorList>
            <person name="Chhetri G."/>
        </authorList>
    </citation>
    <scope>NUCLEOTIDE SEQUENCE [LARGE SCALE GENOMIC DNA]</scope>
    <source>
        <strain evidence="3 4">UDD2</strain>
    </source>
</reference>
<evidence type="ECO:0000256" key="2">
    <source>
        <dbReference type="ARBA" id="ARBA00022649"/>
    </source>
</evidence>
<evidence type="ECO:0000256" key="1">
    <source>
        <dbReference type="ARBA" id="ARBA00006226"/>
    </source>
</evidence>
<keyword evidence="2" id="KW-1277">Toxin-antitoxin system</keyword>
<gene>
    <name evidence="3" type="ORF">IC614_07395</name>
</gene>
<dbReference type="InterPro" id="IPR051803">
    <property type="entry name" value="TA_system_RelE-like_toxin"/>
</dbReference>
<dbReference type="Gene3D" id="3.30.2310.20">
    <property type="entry name" value="RelE-like"/>
    <property type="match status" value="1"/>
</dbReference>
<dbReference type="AlphaFoldDB" id="A0A7T2LL70"/>
<dbReference type="PANTHER" id="PTHR33755">
    <property type="entry name" value="TOXIN PARE1-RELATED"/>
    <property type="match status" value="1"/>
</dbReference>
<dbReference type="RefSeq" id="WP_200970719.1">
    <property type="nucleotide sequence ID" value="NZ_CP065592.1"/>
</dbReference>
<dbReference type="InterPro" id="IPR007712">
    <property type="entry name" value="RelE/ParE_toxin"/>
</dbReference>
<proteinExistence type="inferred from homology"/>
<keyword evidence="4" id="KW-1185">Reference proteome</keyword>
<accession>A0A7T2LL70</accession>
<dbReference type="PANTHER" id="PTHR33755:SF7">
    <property type="entry name" value="TOXIN MODULE OF TOXIN-ANTITOXIN SYSTEM RELE_STBE FAMILY"/>
    <property type="match status" value="1"/>
</dbReference>
<dbReference type="InterPro" id="IPR035093">
    <property type="entry name" value="RelE/ParE_toxin_dom_sf"/>
</dbReference>